<feature type="transmembrane region" description="Helical" evidence="1">
    <location>
        <begin position="16"/>
        <end position="35"/>
    </location>
</feature>
<protein>
    <submittedName>
        <fullName evidence="2">Uncharacterized protein</fullName>
    </submittedName>
</protein>
<dbReference type="Proteomes" id="UP000232196">
    <property type="component" value="Unassembled WGS sequence"/>
</dbReference>
<accession>A0A2M9XAT4</accession>
<dbReference type="RefSeq" id="WP_100707425.1">
    <property type="nucleotide sequence ID" value="NZ_NPDL01000006.1"/>
</dbReference>
<evidence type="ECO:0000313" key="2">
    <source>
        <dbReference type="EMBL" id="PJZ24729.1"/>
    </source>
</evidence>
<name>A0A2M9XAT4_9LEPT</name>
<keyword evidence="1" id="KW-0812">Transmembrane</keyword>
<keyword evidence="1" id="KW-1133">Transmembrane helix</keyword>
<proteinExistence type="predicted"/>
<dbReference type="OrthoDB" id="341850at2"/>
<reference evidence="2 3" key="1">
    <citation type="submission" date="2017-07" db="EMBL/GenBank/DDBJ databases">
        <title>Leptospira spp. isolated from tropical soils.</title>
        <authorList>
            <person name="Thibeaux R."/>
            <person name="Iraola G."/>
            <person name="Ferres I."/>
            <person name="Bierque E."/>
            <person name="Girault D."/>
            <person name="Soupe-Gilbert M.-E."/>
            <person name="Picardeau M."/>
            <person name="Goarant C."/>
        </authorList>
    </citation>
    <scope>NUCLEOTIDE SEQUENCE [LARGE SCALE GENOMIC DNA]</scope>
    <source>
        <strain evidence="2 3">MCA1-C-A1</strain>
    </source>
</reference>
<keyword evidence="1" id="KW-0472">Membrane</keyword>
<dbReference type="NCBIfam" id="NF047493">
    <property type="entry name" value="LB_053_fam"/>
    <property type="match status" value="1"/>
</dbReference>
<dbReference type="AlphaFoldDB" id="A0A2M9XAT4"/>
<feature type="transmembrane region" description="Helical" evidence="1">
    <location>
        <begin position="153"/>
        <end position="176"/>
    </location>
</feature>
<sequence>MKAGVFRRRSLDRIQFFYYVFYSSLLLFSVPSFAWKEDWEPKEVGIGEQAEYLLEFQQGEIQNPEIPSKGMYPDPDSPDLPLFEVISSEISETKIKLIVAYYNSGKFYLPIVWKDKNGKEFLSEAALTVLTSIGEKDKTPEEILPPLEFSGKYGWKLAAIIAGLAALGLGIFYAWYLNQTASKRTMDALVEADPWVQKILIYESKLDEIINTPPVFARTFYRVLSGYIRENMSKKMNAPFAHLTEAELFQRIYDSFGLEEEEVKNWENTFRKAQYSGEEVEIPSSEALKAWDYWKEALSK</sequence>
<evidence type="ECO:0000256" key="1">
    <source>
        <dbReference type="SAM" id="Phobius"/>
    </source>
</evidence>
<dbReference type="EMBL" id="NPDN01000007">
    <property type="protein sequence ID" value="PJZ24729.1"/>
    <property type="molecule type" value="Genomic_DNA"/>
</dbReference>
<gene>
    <name evidence="2" type="ORF">CH357_14170</name>
</gene>
<evidence type="ECO:0000313" key="3">
    <source>
        <dbReference type="Proteomes" id="UP000232196"/>
    </source>
</evidence>
<organism evidence="2 3">
    <name type="scientific">Leptospira hartskeerlii</name>
    <dbReference type="NCBI Taxonomy" id="2023177"/>
    <lineage>
        <taxon>Bacteria</taxon>
        <taxon>Pseudomonadati</taxon>
        <taxon>Spirochaetota</taxon>
        <taxon>Spirochaetia</taxon>
        <taxon>Leptospirales</taxon>
        <taxon>Leptospiraceae</taxon>
        <taxon>Leptospira</taxon>
    </lineage>
</organism>
<keyword evidence="3" id="KW-1185">Reference proteome</keyword>
<comment type="caution">
    <text evidence="2">The sequence shown here is derived from an EMBL/GenBank/DDBJ whole genome shotgun (WGS) entry which is preliminary data.</text>
</comment>